<evidence type="ECO:0000259" key="2">
    <source>
        <dbReference type="SMART" id="SM00418"/>
    </source>
</evidence>
<dbReference type="InterPro" id="IPR036390">
    <property type="entry name" value="WH_DNA-bd_sf"/>
</dbReference>
<protein>
    <submittedName>
        <fullName evidence="3">ArsR/SmtB family transcription factor</fullName>
    </submittedName>
</protein>
<dbReference type="Pfam" id="PF12840">
    <property type="entry name" value="HTH_20"/>
    <property type="match status" value="1"/>
</dbReference>
<evidence type="ECO:0000256" key="1">
    <source>
        <dbReference type="SAM" id="MobiDB-lite"/>
    </source>
</evidence>
<accession>A0ABW0IZE1</accession>
<feature type="domain" description="HTH arsR-type" evidence="2">
    <location>
        <begin position="5"/>
        <end position="90"/>
    </location>
</feature>
<evidence type="ECO:0000313" key="3">
    <source>
        <dbReference type="EMBL" id="MFC5422238.1"/>
    </source>
</evidence>
<dbReference type="EMBL" id="JBHSLW010000037">
    <property type="protein sequence ID" value="MFC5422238.1"/>
    <property type="molecule type" value="Genomic_DNA"/>
</dbReference>
<dbReference type="RefSeq" id="WP_377800519.1">
    <property type="nucleotide sequence ID" value="NZ_JBHSLW010000037.1"/>
</dbReference>
<proteinExistence type="predicted"/>
<sequence>MDLDRLFRALADPTRRRMLDELAERDGQTLFELHVRLISWHGASLSRQALSKHLQVLEEAGLLRTEWRWRSKHHFLERSPLRQMWDVWMRPLAEPPEKEKTDADQDRRDERAGR</sequence>
<organism evidence="3 4">
    <name type="scientific">Bosea eneae</name>
    <dbReference type="NCBI Taxonomy" id="151454"/>
    <lineage>
        <taxon>Bacteria</taxon>
        <taxon>Pseudomonadati</taxon>
        <taxon>Pseudomonadota</taxon>
        <taxon>Alphaproteobacteria</taxon>
        <taxon>Hyphomicrobiales</taxon>
        <taxon>Boseaceae</taxon>
        <taxon>Bosea</taxon>
    </lineage>
</organism>
<name>A0ABW0IZE1_9HYPH</name>
<dbReference type="InterPro" id="IPR011991">
    <property type="entry name" value="ArsR-like_HTH"/>
</dbReference>
<reference evidence="4" key="1">
    <citation type="journal article" date="2019" name="Int. J. Syst. Evol. Microbiol.">
        <title>The Global Catalogue of Microorganisms (GCM) 10K type strain sequencing project: providing services to taxonomists for standard genome sequencing and annotation.</title>
        <authorList>
            <consortium name="The Broad Institute Genomics Platform"/>
            <consortium name="The Broad Institute Genome Sequencing Center for Infectious Disease"/>
            <person name="Wu L."/>
            <person name="Ma J."/>
        </authorList>
    </citation>
    <scope>NUCLEOTIDE SEQUENCE [LARGE SCALE GENOMIC DNA]</scope>
    <source>
        <strain evidence="4">NCAIM B.01391</strain>
    </source>
</reference>
<feature type="region of interest" description="Disordered" evidence="1">
    <location>
        <begin position="93"/>
        <end position="114"/>
    </location>
</feature>
<dbReference type="CDD" id="cd00090">
    <property type="entry name" value="HTH_ARSR"/>
    <property type="match status" value="1"/>
</dbReference>
<dbReference type="Proteomes" id="UP001596053">
    <property type="component" value="Unassembled WGS sequence"/>
</dbReference>
<comment type="caution">
    <text evidence="3">The sequence shown here is derived from an EMBL/GenBank/DDBJ whole genome shotgun (WGS) entry which is preliminary data.</text>
</comment>
<dbReference type="Gene3D" id="1.10.10.10">
    <property type="entry name" value="Winged helix-like DNA-binding domain superfamily/Winged helix DNA-binding domain"/>
    <property type="match status" value="1"/>
</dbReference>
<dbReference type="SUPFAM" id="SSF46785">
    <property type="entry name" value="Winged helix' DNA-binding domain"/>
    <property type="match status" value="1"/>
</dbReference>
<dbReference type="SMART" id="SM00418">
    <property type="entry name" value="HTH_ARSR"/>
    <property type="match status" value="1"/>
</dbReference>
<keyword evidence="4" id="KW-1185">Reference proteome</keyword>
<feature type="compositionally biased region" description="Basic and acidic residues" evidence="1">
    <location>
        <begin position="95"/>
        <end position="114"/>
    </location>
</feature>
<gene>
    <name evidence="3" type="ORF">ACFPOB_21970</name>
</gene>
<dbReference type="InterPro" id="IPR001845">
    <property type="entry name" value="HTH_ArsR_DNA-bd_dom"/>
</dbReference>
<dbReference type="InterPro" id="IPR036388">
    <property type="entry name" value="WH-like_DNA-bd_sf"/>
</dbReference>
<evidence type="ECO:0000313" key="4">
    <source>
        <dbReference type="Proteomes" id="UP001596053"/>
    </source>
</evidence>